<evidence type="ECO:0000313" key="2">
    <source>
        <dbReference type="EMBL" id="KAL2462157.1"/>
    </source>
</evidence>
<gene>
    <name evidence="2" type="ORF">Adt_45577</name>
</gene>
<feature type="compositionally biased region" description="Pro residues" evidence="1">
    <location>
        <begin position="137"/>
        <end position="147"/>
    </location>
</feature>
<proteinExistence type="predicted"/>
<accession>A0ABD1PES8</accession>
<feature type="region of interest" description="Disordered" evidence="1">
    <location>
        <begin position="126"/>
        <end position="147"/>
    </location>
</feature>
<comment type="caution">
    <text evidence="2">The sequence shown here is derived from an EMBL/GenBank/DDBJ whole genome shotgun (WGS) entry which is preliminary data.</text>
</comment>
<dbReference type="EMBL" id="JBFOLK010000014">
    <property type="protein sequence ID" value="KAL2462157.1"/>
    <property type="molecule type" value="Genomic_DNA"/>
</dbReference>
<protein>
    <submittedName>
        <fullName evidence="2">Uncharacterized protein</fullName>
    </submittedName>
</protein>
<name>A0ABD1PES8_9LAMI</name>
<evidence type="ECO:0000313" key="3">
    <source>
        <dbReference type="Proteomes" id="UP001604336"/>
    </source>
</evidence>
<dbReference type="Proteomes" id="UP001604336">
    <property type="component" value="Unassembled WGS sequence"/>
</dbReference>
<sequence>MMRQLLHHRLAPAVGSDLSIQLAQLLAAQTEMDRAIGTIYGTVLHIQRAQEAMLGDLHVVTSQMGDLQRANAMTRSNQRTFDYQYHVLHDQVSRIGSRMETIDENVARISGTFSSFLQQLASFRPSASAGPLYRPDPSAPHLPPEST</sequence>
<evidence type="ECO:0000256" key="1">
    <source>
        <dbReference type="SAM" id="MobiDB-lite"/>
    </source>
</evidence>
<reference evidence="3" key="1">
    <citation type="submission" date="2024-07" db="EMBL/GenBank/DDBJ databases">
        <title>Two chromosome-level genome assemblies of Korean endemic species Abeliophyllum distichum and Forsythia ovata (Oleaceae).</title>
        <authorList>
            <person name="Jang H."/>
        </authorList>
    </citation>
    <scope>NUCLEOTIDE SEQUENCE [LARGE SCALE GENOMIC DNA]</scope>
</reference>
<keyword evidence="3" id="KW-1185">Reference proteome</keyword>
<organism evidence="2 3">
    <name type="scientific">Abeliophyllum distichum</name>
    <dbReference type="NCBI Taxonomy" id="126358"/>
    <lineage>
        <taxon>Eukaryota</taxon>
        <taxon>Viridiplantae</taxon>
        <taxon>Streptophyta</taxon>
        <taxon>Embryophyta</taxon>
        <taxon>Tracheophyta</taxon>
        <taxon>Spermatophyta</taxon>
        <taxon>Magnoliopsida</taxon>
        <taxon>eudicotyledons</taxon>
        <taxon>Gunneridae</taxon>
        <taxon>Pentapetalae</taxon>
        <taxon>asterids</taxon>
        <taxon>lamiids</taxon>
        <taxon>Lamiales</taxon>
        <taxon>Oleaceae</taxon>
        <taxon>Forsythieae</taxon>
        <taxon>Abeliophyllum</taxon>
    </lineage>
</organism>
<dbReference type="AlphaFoldDB" id="A0ABD1PES8"/>